<dbReference type="EMBL" id="CP053708">
    <property type="protein sequence ID" value="QKE90883.1"/>
    <property type="molecule type" value="Genomic_DNA"/>
</dbReference>
<dbReference type="AlphaFoldDB" id="A0A6M8HQX6"/>
<sequence length="98" mass="10950">MARAHDPAEDRAPARRRLVAMRAHVSHDSHSLLRILTDAGRLSLILRRISVRPCDTDPDTRHMSAVFEIPESCVLDAAALAARFSRHVGISELICRIM</sequence>
<keyword evidence="2" id="KW-1185">Reference proteome</keyword>
<name>A0A6M8HQX6_9PROT</name>
<reference evidence="1 2" key="1">
    <citation type="journal article" date="2014" name="World J. Microbiol. Biotechnol.">
        <title>Biodiversity and physiological characteristics of Antarctic and Arctic lichens-associated bacteria.</title>
        <authorList>
            <person name="Lee Y.M."/>
            <person name="Kim E.H."/>
            <person name="Lee H.K."/>
            <person name="Hong S.G."/>
        </authorList>
    </citation>
    <scope>NUCLEOTIDE SEQUENCE [LARGE SCALE GENOMIC DNA]</scope>
    <source>
        <strain evidence="1 2">PAMC 26569</strain>
    </source>
</reference>
<evidence type="ECO:0000313" key="1">
    <source>
        <dbReference type="EMBL" id="QKE90883.1"/>
    </source>
</evidence>
<protein>
    <submittedName>
        <fullName evidence="1">Uncharacterized protein</fullName>
    </submittedName>
</protein>
<proteinExistence type="predicted"/>
<accession>A0A6M8HQX6</accession>
<organism evidence="1 2">
    <name type="scientific">Lichenicola cladoniae</name>
    <dbReference type="NCBI Taxonomy" id="1484109"/>
    <lineage>
        <taxon>Bacteria</taxon>
        <taxon>Pseudomonadati</taxon>
        <taxon>Pseudomonadota</taxon>
        <taxon>Alphaproteobacteria</taxon>
        <taxon>Acetobacterales</taxon>
        <taxon>Acetobacteraceae</taxon>
        <taxon>Lichenicola</taxon>
    </lineage>
</organism>
<dbReference type="KEGG" id="lck:HN018_13295"/>
<gene>
    <name evidence="1" type="ORF">HN018_13295</name>
</gene>
<evidence type="ECO:0000313" key="2">
    <source>
        <dbReference type="Proteomes" id="UP000500767"/>
    </source>
</evidence>
<dbReference type="RefSeq" id="WP_171836606.1">
    <property type="nucleotide sequence ID" value="NZ_CP053708.1"/>
</dbReference>
<dbReference type="Proteomes" id="UP000500767">
    <property type="component" value="Chromosome"/>
</dbReference>